<dbReference type="GO" id="GO:0016491">
    <property type="term" value="F:oxidoreductase activity"/>
    <property type="evidence" value="ECO:0007669"/>
    <property type="project" value="UniProtKB-KW"/>
</dbReference>
<dbReference type="PROSITE" id="PS00061">
    <property type="entry name" value="ADH_SHORT"/>
    <property type="match status" value="1"/>
</dbReference>
<comment type="similarity">
    <text evidence="1 3">Belongs to the short-chain dehydrogenases/reductases (SDR) family.</text>
</comment>
<dbReference type="KEGG" id="emc:129339508"/>
<keyword evidence="2" id="KW-0560">Oxidoreductase</keyword>
<evidence type="ECO:0000256" key="1">
    <source>
        <dbReference type="ARBA" id="ARBA00006484"/>
    </source>
</evidence>
<proteinExistence type="inferred from homology"/>
<dbReference type="InterPro" id="IPR020904">
    <property type="entry name" value="Sc_DH/Rdtase_CS"/>
</dbReference>
<sequence length="295" mass="31681">MTTRLRYQGKVVIVTGGTAGIGLAMVREFARQGSMVVFCAPKSEVEKGQVIQKEIQDSGCAGEVYFQVCDLRIDSDIQRLVCVTIERYGRLDCLVNNAGDILPPTKIDDVTIQDFRSLVELNVFGVFLGSKYALPHLRRTKGNIINMGSLYGDLGYKNGLTYTSTKAAVISMTKSMAISESQYGVRVNCISPSNILTGIWRRLANMSPNPEAKLQEGKDYQLMGRFGTPEEVALAAVYLAAEGTFCTGLNLVLSGGAEIGFAKKSQVDAKPGPSSSGSSQEGGDCKVPPLAGQKS</sequence>
<feature type="region of interest" description="Disordered" evidence="4">
    <location>
        <begin position="264"/>
        <end position="295"/>
    </location>
</feature>
<reference evidence="6" key="1">
    <citation type="submission" date="2025-08" db="UniProtKB">
        <authorList>
            <consortium name="RefSeq"/>
        </authorList>
    </citation>
    <scope>IDENTIFICATION</scope>
    <source>
        <tissue evidence="6">Blood</tissue>
    </source>
</reference>
<dbReference type="AlphaFoldDB" id="A0AA97K3G1"/>
<dbReference type="FunFam" id="3.40.50.720:FF:000084">
    <property type="entry name" value="Short-chain dehydrogenase reductase"/>
    <property type="match status" value="1"/>
</dbReference>
<gene>
    <name evidence="6" type="primary">LOC129339508</name>
</gene>
<keyword evidence="5" id="KW-1185">Reference proteome</keyword>
<dbReference type="SUPFAM" id="SSF51735">
    <property type="entry name" value="NAD(P)-binding Rossmann-fold domains"/>
    <property type="match status" value="1"/>
</dbReference>
<dbReference type="RefSeq" id="XP_054850063.1">
    <property type="nucleotide sequence ID" value="XM_054994088.1"/>
</dbReference>
<dbReference type="PRINTS" id="PR00080">
    <property type="entry name" value="SDRFAMILY"/>
</dbReference>
<dbReference type="Pfam" id="PF00106">
    <property type="entry name" value="adh_short"/>
    <property type="match status" value="1"/>
</dbReference>
<name>A0AA97K3G1_EUBMA</name>
<evidence type="ECO:0000313" key="5">
    <source>
        <dbReference type="Proteomes" id="UP001190640"/>
    </source>
</evidence>
<evidence type="ECO:0000256" key="4">
    <source>
        <dbReference type="SAM" id="MobiDB-lite"/>
    </source>
</evidence>
<dbReference type="PRINTS" id="PR00081">
    <property type="entry name" value="GDHRDH"/>
</dbReference>
<dbReference type="InterPro" id="IPR002347">
    <property type="entry name" value="SDR_fam"/>
</dbReference>
<dbReference type="PANTHER" id="PTHR24321:SF8">
    <property type="entry name" value="ESTRADIOL 17-BETA-DEHYDROGENASE 8-RELATED"/>
    <property type="match status" value="1"/>
</dbReference>
<dbReference type="Proteomes" id="UP001190640">
    <property type="component" value="Chromosome 12"/>
</dbReference>
<evidence type="ECO:0000313" key="6">
    <source>
        <dbReference type="RefSeq" id="XP_054850063.1"/>
    </source>
</evidence>
<dbReference type="GeneID" id="129339508"/>
<dbReference type="InterPro" id="IPR036291">
    <property type="entry name" value="NAD(P)-bd_dom_sf"/>
</dbReference>
<dbReference type="Gene3D" id="3.40.50.720">
    <property type="entry name" value="NAD(P)-binding Rossmann-like Domain"/>
    <property type="match status" value="1"/>
</dbReference>
<organism evidence="5 6">
    <name type="scientific">Eublepharis macularius</name>
    <name type="common">Leopard gecko</name>
    <name type="synonym">Cyrtodactylus macularius</name>
    <dbReference type="NCBI Taxonomy" id="481883"/>
    <lineage>
        <taxon>Eukaryota</taxon>
        <taxon>Metazoa</taxon>
        <taxon>Chordata</taxon>
        <taxon>Craniata</taxon>
        <taxon>Vertebrata</taxon>
        <taxon>Euteleostomi</taxon>
        <taxon>Lepidosauria</taxon>
        <taxon>Squamata</taxon>
        <taxon>Bifurcata</taxon>
        <taxon>Gekkota</taxon>
        <taxon>Eublepharidae</taxon>
        <taxon>Eublepharinae</taxon>
        <taxon>Eublepharis</taxon>
    </lineage>
</organism>
<dbReference type="PANTHER" id="PTHR24321">
    <property type="entry name" value="DEHYDROGENASES, SHORT CHAIN"/>
    <property type="match status" value="1"/>
</dbReference>
<evidence type="ECO:0000256" key="2">
    <source>
        <dbReference type="ARBA" id="ARBA00023002"/>
    </source>
</evidence>
<evidence type="ECO:0000256" key="3">
    <source>
        <dbReference type="RuleBase" id="RU000363"/>
    </source>
</evidence>
<accession>A0AA97K3G1</accession>
<protein>
    <submittedName>
        <fullName evidence="6">17-beta-hydroxysteroid dehydrogenase 14-like</fullName>
    </submittedName>
</protein>